<dbReference type="OrthoDB" id="2559672at2"/>
<name>A0A386ZPU8_9NOCA</name>
<dbReference type="SMART" id="SM00342">
    <property type="entry name" value="HTH_ARAC"/>
    <property type="match status" value="1"/>
</dbReference>
<evidence type="ECO:0000256" key="3">
    <source>
        <dbReference type="ARBA" id="ARBA00023163"/>
    </source>
</evidence>
<keyword evidence="1" id="KW-0805">Transcription regulation</keyword>
<dbReference type="EMBL" id="CP032568">
    <property type="protein sequence ID" value="AYF79428.1"/>
    <property type="molecule type" value="Genomic_DNA"/>
</dbReference>
<feature type="domain" description="HTH araC/xylS-type" evidence="4">
    <location>
        <begin position="171"/>
        <end position="267"/>
    </location>
</feature>
<dbReference type="InterPro" id="IPR018062">
    <property type="entry name" value="HTH_AraC-typ_CS"/>
</dbReference>
<sequence length="287" mass="30799">MLTRVDVVTSAQTSGAVTATVVTAVDLERRLPPPAALRPWITEIAHIPMVRPAVTAFTHVPETATTIVLRRAASGQRDVLVLGPRTRATYANPNKAAGCTRIRLAPGASEALLGLPAAALTDRVARLSDLPGPAAELAAGLLVREPEEIADFLEAELPQYLRDNPIRRDHRRLLDSAVAAIGSTVPVGEVATSLAVSERQLRNLFTAGIGLSPKHYARITRVRQILAAAGNTPWSHLATDSGYYDQSHMTADFRSLMGVTPGRFFQGRVPAPTPCQSITRPFELRSA</sequence>
<dbReference type="InterPro" id="IPR009057">
    <property type="entry name" value="Homeodomain-like_sf"/>
</dbReference>
<keyword evidence="3" id="KW-0804">Transcription</keyword>
<dbReference type="Proteomes" id="UP000267164">
    <property type="component" value="Chromosome"/>
</dbReference>
<keyword evidence="2" id="KW-0238">DNA-binding</keyword>
<dbReference type="PANTHER" id="PTHR46796:SF15">
    <property type="entry name" value="BLL1074 PROTEIN"/>
    <property type="match status" value="1"/>
</dbReference>
<protein>
    <submittedName>
        <fullName evidence="5">AraC family transcriptional regulator</fullName>
    </submittedName>
</protein>
<dbReference type="PROSITE" id="PS01124">
    <property type="entry name" value="HTH_ARAC_FAMILY_2"/>
    <property type="match status" value="1"/>
</dbReference>
<reference evidence="5 6" key="1">
    <citation type="submission" date="2018-09" db="EMBL/GenBank/DDBJ databases">
        <title>Nocardia yunnanensis sp. nov., an actinomycete isolated from a soil sample.</title>
        <authorList>
            <person name="Zhang J."/>
        </authorList>
    </citation>
    <scope>NUCLEOTIDE SEQUENCE [LARGE SCALE GENOMIC DNA]</scope>
    <source>
        <strain evidence="5 6">CFHS0054</strain>
    </source>
</reference>
<dbReference type="Pfam" id="PF20240">
    <property type="entry name" value="DUF6597"/>
    <property type="match status" value="1"/>
</dbReference>
<dbReference type="PANTHER" id="PTHR46796">
    <property type="entry name" value="HTH-TYPE TRANSCRIPTIONAL ACTIVATOR RHAS-RELATED"/>
    <property type="match status" value="1"/>
</dbReference>
<evidence type="ECO:0000256" key="1">
    <source>
        <dbReference type="ARBA" id="ARBA00023015"/>
    </source>
</evidence>
<organism evidence="5 6">
    <name type="scientific">Nocardia yunnanensis</name>
    <dbReference type="NCBI Taxonomy" id="2382165"/>
    <lineage>
        <taxon>Bacteria</taxon>
        <taxon>Bacillati</taxon>
        <taxon>Actinomycetota</taxon>
        <taxon>Actinomycetes</taxon>
        <taxon>Mycobacteriales</taxon>
        <taxon>Nocardiaceae</taxon>
        <taxon>Nocardia</taxon>
    </lineage>
</organism>
<evidence type="ECO:0000313" key="5">
    <source>
        <dbReference type="EMBL" id="AYF79428.1"/>
    </source>
</evidence>
<dbReference type="Pfam" id="PF12833">
    <property type="entry name" value="HTH_18"/>
    <property type="match status" value="1"/>
</dbReference>
<evidence type="ECO:0000313" key="6">
    <source>
        <dbReference type="Proteomes" id="UP000267164"/>
    </source>
</evidence>
<dbReference type="Gene3D" id="1.10.10.60">
    <property type="entry name" value="Homeodomain-like"/>
    <property type="match status" value="1"/>
</dbReference>
<dbReference type="KEGG" id="nyu:D7D52_27135"/>
<dbReference type="InterPro" id="IPR046532">
    <property type="entry name" value="DUF6597"/>
</dbReference>
<keyword evidence="6" id="KW-1185">Reference proteome</keyword>
<dbReference type="GO" id="GO:0003700">
    <property type="term" value="F:DNA-binding transcription factor activity"/>
    <property type="evidence" value="ECO:0007669"/>
    <property type="project" value="InterPro"/>
</dbReference>
<gene>
    <name evidence="5" type="ORF">D7D52_27135</name>
</gene>
<proteinExistence type="predicted"/>
<evidence type="ECO:0000259" key="4">
    <source>
        <dbReference type="PROSITE" id="PS01124"/>
    </source>
</evidence>
<dbReference type="AlphaFoldDB" id="A0A386ZPU8"/>
<accession>A0A386ZPU8</accession>
<dbReference type="SUPFAM" id="SSF46689">
    <property type="entry name" value="Homeodomain-like"/>
    <property type="match status" value="1"/>
</dbReference>
<dbReference type="InterPro" id="IPR050204">
    <property type="entry name" value="AraC_XylS_family_regulators"/>
</dbReference>
<evidence type="ECO:0000256" key="2">
    <source>
        <dbReference type="ARBA" id="ARBA00023125"/>
    </source>
</evidence>
<dbReference type="InterPro" id="IPR018060">
    <property type="entry name" value="HTH_AraC"/>
</dbReference>
<dbReference type="PROSITE" id="PS00041">
    <property type="entry name" value="HTH_ARAC_FAMILY_1"/>
    <property type="match status" value="1"/>
</dbReference>
<dbReference type="GO" id="GO:0043565">
    <property type="term" value="F:sequence-specific DNA binding"/>
    <property type="evidence" value="ECO:0007669"/>
    <property type="project" value="InterPro"/>
</dbReference>